<accession>A0A2U1QHP4</accession>
<organism evidence="1 2">
    <name type="scientific">Artemisia annua</name>
    <name type="common">Sweet wormwood</name>
    <dbReference type="NCBI Taxonomy" id="35608"/>
    <lineage>
        <taxon>Eukaryota</taxon>
        <taxon>Viridiplantae</taxon>
        <taxon>Streptophyta</taxon>
        <taxon>Embryophyta</taxon>
        <taxon>Tracheophyta</taxon>
        <taxon>Spermatophyta</taxon>
        <taxon>Magnoliopsida</taxon>
        <taxon>eudicotyledons</taxon>
        <taxon>Gunneridae</taxon>
        <taxon>Pentapetalae</taxon>
        <taxon>asterids</taxon>
        <taxon>campanulids</taxon>
        <taxon>Asterales</taxon>
        <taxon>Asteraceae</taxon>
        <taxon>Asteroideae</taxon>
        <taxon>Anthemideae</taxon>
        <taxon>Artemisiinae</taxon>
        <taxon>Artemisia</taxon>
    </lineage>
</organism>
<keyword evidence="1" id="KW-0695">RNA-directed DNA polymerase</keyword>
<dbReference type="Proteomes" id="UP000245207">
    <property type="component" value="Unassembled WGS sequence"/>
</dbReference>
<proteinExistence type="predicted"/>
<dbReference type="GO" id="GO:0003964">
    <property type="term" value="F:RNA-directed DNA polymerase activity"/>
    <property type="evidence" value="ECO:0007669"/>
    <property type="project" value="UniProtKB-KW"/>
</dbReference>
<evidence type="ECO:0000313" key="2">
    <source>
        <dbReference type="Proteomes" id="UP000245207"/>
    </source>
</evidence>
<name>A0A2U1QHP4_ARTAN</name>
<comment type="caution">
    <text evidence="1">The sequence shown here is derived from an EMBL/GenBank/DDBJ whole genome shotgun (WGS) entry which is preliminary data.</text>
</comment>
<gene>
    <name evidence="1" type="ORF">CTI12_AA028650</name>
</gene>
<dbReference type="PANTHER" id="PTHR36617">
    <property type="entry name" value="PROTEIN, PUTATIVE-RELATED"/>
    <property type="match status" value="1"/>
</dbReference>
<dbReference type="AlphaFoldDB" id="A0A2U1QHP4"/>
<protein>
    <submittedName>
        <fullName evidence="1">RNA-directed DNA polymerase, eukaryota, Reverse transcriptase zinc-binding domain protein</fullName>
    </submittedName>
</protein>
<dbReference type="OrthoDB" id="1740865at2759"/>
<dbReference type="EMBL" id="PKPP01000119">
    <property type="protein sequence ID" value="PWA97495.1"/>
    <property type="molecule type" value="Genomic_DNA"/>
</dbReference>
<reference evidence="1 2" key="1">
    <citation type="journal article" date="2018" name="Mol. Plant">
        <title>The genome of Artemisia annua provides insight into the evolution of Asteraceae family and artemisinin biosynthesis.</title>
        <authorList>
            <person name="Shen Q."/>
            <person name="Zhang L."/>
            <person name="Liao Z."/>
            <person name="Wang S."/>
            <person name="Yan T."/>
            <person name="Shi P."/>
            <person name="Liu M."/>
            <person name="Fu X."/>
            <person name="Pan Q."/>
            <person name="Wang Y."/>
            <person name="Lv Z."/>
            <person name="Lu X."/>
            <person name="Zhang F."/>
            <person name="Jiang W."/>
            <person name="Ma Y."/>
            <person name="Chen M."/>
            <person name="Hao X."/>
            <person name="Li L."/>
            <person name="Tang Y."/>
            <person name="Lv G."/>
            <person name="Zhou Y."/>
            <person name="Sun X."/>
            <person name="Brodelius P.E."/>
            <person name="Rose J.K.C."/>
            <person name="Tang K."/>
        </authorList>
    </citation>
    <scope>NUCLEOTIDE SEQUENCE [LARGE SCALE GENOMIC DNA]</scope>
    <source>
        <strain evidence="2">cv. Huhao1</strain>
        <tissue evidence="1">Leaf</tissue>
    </source>
</reference>
<evidence type="ECO:0000313" key="1">
    <source>
        <dbReference type="EMBL" id="PWA97495.1"/>
    </source>
</evidence>
<sequence length="168" mass="19484">MLSKWWWRIKTEDQAIWSRLICSIHGPNGGLHDNSSIKPNSGPWYLIMKLKDDLLKLGINLTSRFKRKVENGRNTSFWKDNWLAGSPLCVMFPRLYRLDSNPNCKVNERSPTVLVPNSGFTQASSSISSPMGFIPPPDLRFQWDWTSELLNSWEFEDLRSGRNWVLDV</sequence>
<keyword evidence="1" id="KW-0808">Transferase</keyword>
<dbReference type="PANTHER" id="PTHR36617:SF16">
    <property type="entry name" value="OS04G0516500 PROTEIN"/>
    <property type="match status" value="1"/>
</dbReference>
<keyword evidence="2" id="KW-1185">Reference proteome</keyword>
<keyword evidence="1" id="KW-0548">Nucleotidyltransferase</keyword>